<dbReference type="InterPro" id="IPR019775">
    <property type="entry name" value="WD40_repeat_CS"/>
</dbReference>
<dbReference type="InterPro" id="IPR012953">
    <property type="entry name" value="BOP1_N_dom"/>
</dbReference>
<keyword evidence="6" id="KW-0539">Nucleus</keyword>
<feature type="compositionally biased region" description="Acidic residues" evidence="8">
    <location>
        <begin position="91"/>
        <end position="101"/>
    </location>
</feature>
<evidence type="ECO:0000256" key="4">
    <source>
        <dbReference type="ARBA" id="ARBA00022574"/>
    </source>
</evidence>
<keyword evidence="5" id="KW-0677">Repeat</keyword>
<organism evidence="9 10">
    <name type="scientific">Owenia fusiformis</name>
    <name type="common">Polychaete worm</name>
    <dbReference type="NCBI Taxonomy" id="6347"/>
    <lineage>
        <taxon>Eukaryota</taxon>
        <taxon>Metazoa</taxon>
        <taxon>Spiralia</taxon>
        <taxon>Lophotrochozoa</taxon>
        <taxon>Annelida</taxon>
        <taxon>Polychaeta</taxon>
        <taxon>Sedentaria</taxon>
        <taxon>Canalipalpata</taxon>
        <taxon>Sabellida</taxon>
        <taxon>Oweniida</taxon>
        <taxon>Oweniidae</taxon>
        <taxon>Owenia</taxon>
    </lineage>
</organism>
<evidence type="ECO:0000313" key="9">
    <source>
        <dbReference type="EMBL" id="CAH1780147.1"/>
    </source>
</evidence>
<dbReference type="GO" id="GO:0043021">
    <property type="term" value="F:ribonucleoprotein complex binding"/>
    <property type="evidence" value="ECO:0007669"/>
    <property type="project" value="TreeGrafter"/>
</dbReference>
<dbReference type="Gene3D" id="2.130.10.10">
    <property type="entry name" value="YVTN repeat-like/Quinoprotein amine dehydrogenase"/>
    <property type="match status" value="1"/>
</dbReference>
<name>A0A8J1Y7L4_OWEFU</name>
<evidence type="ECO:0000256" key="6">
    <source>
        <dbReference type="ARBA" id="ARBA00023242"/>
    </source>
</evidence>
<dbReference type="GO" id="GO:0070545">
    <property type="term" value="C:PeBoW complex"/>
    <property type="evidence" value="ECO:0007669"/>
    <property type="project" value="TreeGrafter"/>
</dbReference>
<dbReference type="GO" id="GO:0000463">
    <property type="term" value="P:maturation of LSU-rRNA from tricistronic rRNA transcript (SSU-rRNA, 5.8S rRNA, LSU-rRNA)"/>
    <property type="evidence" value="ECO:0007669"/>
    <property type="project" value="TreeGrafter"/>
</dbReference>
<feature type="non-terminal residue" evidence="9">
    <location>
        <position position="700"/>
    </location>
</feature>
<dbReference type="EMBL" id="CAIIXF020000003">
    <property type="protein sequence ID" value="CAH1780147.1"/>
    <property type="molecule type" value="Genomic_DNA"/>
</dbReference>
<dbReference type="InterPro" id="IPR001680">
    <property type="entry name" value="WD40_rpt"/>
</dbReference>
<keyword evidence="2" id="KW-0690">Ribosome biogenesis</keyword>
<evidence type="ECO:0000256" key="3">
    <source>
        <dbReference type="ARBA" id="ARBA00022552"/>
    </source>
</evidence>
<dbReference type="FunFam" id="2.130.10.10:FF:000061">
    <property type="entry name" value="Ribosome biogenesis protein BOP1 homolog"/>
    <property type="match status" value="1"/>
</dbReference>
<dbReference type="PANTHER" id="PTHR17605">
    <property type="entry name" value="RIBOSOME BIOGENESIS PROTEIN BOP1 BLOCK OF PROLIFERATION 1 PROTEIN"/>
    <property type="match status" value="1"/>
</dbReference>
<dbReference type="PROSITE" id="PS00678">
    <property type="entry name" value="WD_REPEATS_1"/>
    <property type="match status" value="1"/>
</dbReference>
<evidence type="ECO:0000313" key="10">
    <source>
        <dbReference type="Proteomes" id="UP000749559"/>
    </source>
</evidence>
<keyword evidence="10" id="KW-1185">Reference proteome</keyword>
<comment type="function">
    <text evidence="7">Component of the PeBoW complex, which is required for maturation of 28S and 5.8S ribosomal RNAs and formation of the 60S ribosome.</text>
</comment>
<keyword evidence="3" id="KW-0698">rRNA processing</keyword>
<dbReference type="InterPro" id="IPR036322">
    <property type="entry name" value="WD40_repeat_dom_sf"/>
</dbReference>
<dbReference type="OrthoDB" id="5571054at2759"/>
<dbReference type="SUPFAM" id="SSF50978">
    <property type="entry name" value="WD40 repeat-like"/>
    <property type="match status" value="1"/>
</dbReference>
<dbReference type="SMART" id="SM01035">
    <property type="entry name" value="BOP1NT"/>
    <property type="match status" value="1"/>
</dbReference>
<keyword evidence="4" id="KW-0853">WD repeat</keyword>
<sequence length="700" mass="80596">DSSDSDESVYSGLEEEESSSEDEIEEQEPTSEDGSESDDAEDKKTNNNKEIALRQQKLNKRNDKLSRRKGTKQAKANINEAGPSVEKVPDEYDFDSSDEEDVRNTIGNIPVEWYNEYPHIGYNIEGQKLIKPKKKDEIDEVLSRADDPNYWRTVKDKLTGQDVTLTEEDIATIKKVKGQGYPTGVGDPYEPWVDFFTYEKMIHPVTNRPEHKRSFVPSRWEKLKVGRLVHAMKMGWIKPRPPKTDDDEQPNYYNLWSNEDQSEISKRFQHHIPAPKLALPGHAESYNPPPEYLFTEEEELAWKEKEPEDRRQNFIPQKFSCLRHVPAYSRFINERFERCLDLYLCPRQRKMRMNVDLEDLLPKLPKPKDLQPFPTVQAILYEGHTGLVRCISVDNTGQWLASGCDDKSIKIWEVSTGRCMKTYKTEHIVKSIAWNPNGSFCLLAAVLEKSVILLNPHVGDKLISTNTDNMLAAFRPDDTTTSKKSSVSWSAYEDEQFDIGFRLQVTHQKECSQVTWHGKGDYFSTVVPQGDSQSVFIHQLSRRRSQIPFSKSKGLVQCVTFHPTKPFFYVATQRYIRVYNLVKQELLKKLFSNCKWVSSLAIHPGGDNLLIGSYDCKLSWFDLDLSSKPYQTLRHHKKAIRQVRFHRTYPLFASAADDGSIIVCHGMVYSDMLQNPLIVPVKILRGHSLTNNLGVLDCTF</sequence>
<dbReference type="HAMAP" id="MF_03027">
    <property type="entry name" value="BOP1"/>
    <property type="match status" value="1"/>
</dbReference>
<dbReference type="Pfam" id="PF08145">
    <property type="entry name" value="BOP1NT"/>
    <property type="match status" value="1"/>
</dbReference>
<evidence type="ECO:0000256" key="5">
    <source>
        <dbReference type="ARBA" id="ARBA00022737"/>
    </source>
</evidence>
<dbReference type="Pfam" id="PF00400">
    <property type="entry name" value="WD40"/>
    <property type="match status" value="3"/>
</dbReference>
<gene>
    <name evidence="9" type="ORF">OFUS_LOCUS6877</name>
</gene>
<evidence type="ECO:0000256" key="1">
    <source>
        <dbReference type="ARBA" id="ARBA00004604"/>
    </source>
</evidence>
<comment type="subcellular location">
    <subcellularLocation>
        <location evidence="1">Nucleus</location>
        <location evidence="1">Nucleolus</location>
    </subcellularLocation>
</comment>
<evidence type="ECO:0000256" key="2">
    <source>
        <dbReference type="ARBA" id="ARBA00022517"/>
    </source>
</evidence>
<dbReference type="AlphaFoldDB" id="A0A8J1Y7L4"/>
<dbReference type="InterPro" id="IPR028598">
    <property type="entry name" value="BOP1/Erb1"/>
</dbReference>
<feature type="compositionally biased region" description="Acidic residues" evidence="8">
    <location>
        <begin position="1"/>
        <end position="40"/>
    </location>
</feature>
<protein>
    <submittedName>
        <fullName evidence="9">Uncharacterized protein</fullName>
    </submittedName>
</protein>
<dbReference type="PANTHER" id="PTHR17605:SF0">
    <property type="entry name" value="RIBOSOME BIOGENESIS PROTEIN BOP1"/>
    <property type="match status" value="1"/>
</dbReference>
<dbReference type="SMART" id="SM00320">
    <property type="entry name" value="WD40"/>
    <property type="match status" value="5"/>
</dbReference>
<comment type="caution">
    <text evidence="9">The sequence shown here is derived from an EMBL/GenBank/DDBJ whole genome shotgun (WGS) entry which is preliminary data.</text>
</comment>
<evidence type="ECO:0000256" key="7">
    <source>
        <dbReference type="ARBA" id="ARBA00055102"/>
    </source>
</evidence>
<evidence type="ECO:0000256" key="8">
    <source>
        <dbReference type="SAM" id="MobiDB-lite"/>
    </source>
</evidence>
<proteinExistence type="inferred from homology"/>
<dbReference type="Proteomes" id="UP000749559">
    <property type="component" value="Unassembled WGS sequence"/>
</dbReference>
<reference evidence="9" key="1">
    <citation type="submission" date="2022-03" db="EMBL/GenBank/DDBJ databases">
        <authorList>
            <person name="Martin C."/>
        </authorList>
    </citation>
    <scope>NUCLEOTIDE SEQUENCE</scope>
</reference>
<feature type="non-terminal residue" evidence="9">
    <location>
        <position position="1"/>
    </location>
</feature>
<feature type="region of interest" description="Disordered" evidence="8">
    <location>
        <begin position="1"/>
        <end position="101"/>
    </location>
</feature>
<dbReference type="PROSITE" id="PS50294">
    <property type="entry name" value="WD_REPEATS_REGION"/>
    <property type="match status" value="1"/>
</dbReference>
<dbReference type="PROSITE" id="PS50082">
    <property type="entry name" value="WD_REPEATS_2"/>
    <property type="match status" value="1"/>
</dbReference>
<accession>A0A8J1Y7L4</accession>
<dbReference type="GO" id="GO:0030687">
    <property type="term" value="C:preribosome, large subunit precursor"/>
    <property type="evidence" value="ECO:0007669"/>
    <property type="project" value="TreeGrafter"/>
</dbReference>
<dbReference type="InterPro" id="IPR015943">
    <property type="entry name" value="WD40/YVTN_repeat-like_dom_sf"/>
</dbReference>